<keyword evidence="3" id="KW-0749">Sporulation</keyword>
<dbReference type="GO" id="GO:0042601">
    <property type="term" value="C:endospore-forming forespore"/>
    <property type="evidence" value="ECO:0007669"/>
    <property type="project" value="InterPro"/>
</dbReference>
<comment type="subcellular location">
    <subcellularLocation>
        <location evidence="1">Spore core</location>
    </subcellularLocation>
</comment>
<organism evidence="4 5">
    <name type="scientific">Senegalia massiliensis</name>
    <dbReference type="NCBI Taxonomy" id="1720316"/>
    <lineage>
        <taxon>Bacteria</taxon>
        <taxon>Bacillati</taxon>
        <taxon>Bacillota</taxon>
        <taxon>Clostridia</taxon>
        <taxon>Eubacteriales</taxon>
        <taxon>Clostridiaceae</taxon>
        <taxon>Senegalia</taxon>
    </lineage>
</organism>
<sequence length="64" mass="7638">MDKKRAKQIIETDKQIEVLYNNFPVWLKKVEEKKGLVEVEDMINDKTIKVPAKELKETDLEFEM</sequence>
<dbReference type="AlphaFoldDB" id="A0A845QWM1"/>
<comment type="similarity">
    <text evidence="2">Belongs to the SspH family.</text>
</comment>
<evidence type="ECO:0000313" key="5">
    <source>
        <dbReference type="Proteomes" id="UP000467132"/>
    </source>
</evidence>
<gene>
    <name evidence="4" type="ORF">D3Z33_07375</name>
</gene>
<dbReference type="Pfam" id="PF08141">
    <property type="entry name" value="SspH"/>
    <property type="match status" value="1"/>
</dbReference>
<name>A0A845QWM1_9CLOT</name>
<dbReference type="GO" id="GO:0030436">
    <property type="term" value="P:asexual sporulation"/>
    <property type="evidence" value="ECO:0007669"/>
    <property type="project" value="InterPro"/>
</dbReference>
<dbReference type="NCBIfam" id="TIGR02861">
    <property type="entry name" value="SASP_H"/>
    <property type="match status" value="1"/>
</dbReference>
<dbReference type="EMBL" id="QXXA01000007">
    <property type="protein sequence ID" value="NBI06681.1"/>
    <property type="molecule type" value="Genomic_DNA"/>
</dbReference>
<accession>A0A845QWM1</accession>
<comment type="caution">
    <text evidence="4">The sequence shown here is derived from an EMBL/GenBank/DDBJ whole genome shotgun (WGS) entry which is preliminary data.</text>
</comment>
<dbReference type="Proteomes" id="UP000467132">
    <property type="component" value="Unassembled WGS sequence"/>
</dbReference>
<evidence type="ECO:0000256" key="3">
    <source>
        <dbReference type="ARBA" id="ARBA00022969"/>
    </source>
</evidence>
<reference evidence="4 5" key="1">
    <citation type="submission" date="2018-08" db="EMBL/GenBank/DDBJ databases">
        <title>Murine metabolic-syndrome-specific gut microbial biobank.</title>
        <authorList>
            <person name="Liu C."/>
        </authorList>
    </citation>
    <scope>NUCLEOTIDE SEQUENCE [LARGE SCALE GENOMIC DNA]</scope>
    <source>
        <strain evidence="4 5">583</strain>
    </source>
</reference>
<keyword evidence="5" id="KW-1185">Reference proteome</keyword>
<evidence type="ECO:0000256" key="1">
    <source>
        <dbReference type="ARBA" id="ARBA00004288"/>
    </source>
</evidence>
<evidence type="ECO:0000256" key="2">
    <source>
        <dbReference type="ARBA" id="ARBA00006573"/>
    </source>
</evidence>
<evidence type="ECO:0000313" key="4">
    <source>
        <dbReference type="EMBL" id="NBI06681.1"/>
    </source>
</evidence>
<dbReference type="RefSeq" id="WP_160197162.1">
    <property type="nucleotide sequence ID" value="NZ_QXXA01000007.1"/>
</dbReference>
<dbReference type="GO" id="GO:0030435">
    <property type="term" value="P:sporulation resulting in formation of a cellular spore"/>
    <property type="evidence" value="ECO:0007669"/>
    <property type="project" value="UniProtKB-KW"/>
</dbReference>
<dbReference type="InterPro" id="IPR012610">
    <property type="entry name" value="SASP_SspH"/>
</dbReference>
<protein>
    <submittedName>
        <fullName evidence="4">H-type small acid-soluble spore protein</fullName>
    </submittedName>
</protein>
<proteinExistence type="inferred from homology"/>